<accession>A0A8T0T406</accession>
<dbReference type="Proteomes" id="UP000823388">
    <property type="component" value="Chromosome 4N"/>
</dbReference>
<evidence type="ECO:0000256" key="1">
    <source>
        <dbReference type="SAM" id="MobiDB-lite"/>
    </source>
</evidence>
<sequence>MIPHLWWPGTIPHLVTREAAPPPGSATQRRRRHLAIRPPPPRHPDTAVPPSPRHPGARQRSTPDWRLIHAAAISTLGWRLIRTACACHLPTADRTARGPISTAL</sequence>
<evidence type="ECO:0000313" key="3">
    <source>
        <dbReference type="Proteomes" id="UP000823388"/>
    </source>
</evidence>
<name>A0A8T0T406_PANVG</name>
<organism evidence="2 3">
    <name type="scientific">Panicum virgatum</name>
    <name type="common">Blackwell switchgrass</name>
    <dbReference type="NCBI Taxonomy" id="38727"/>
    <lineage>
        <taxon>Eukaryota</taxon>
        <taxon>Viridiplantae</taxon>
        <taxon>Streptophyta</taxon>
        <taxon>Embryophyta</taxon>
        <taxon>Tracheophyta</taxon>
        <taxon>Spermatophyta</taxon>
        <taxon>Magnoliopsida</taxon>
        <taxon>Liliopsida</taxon>
        <taxon>Poales</taxon>
        <taxon>Poaceae</taxon>
        <taxon>PACMAD clade</taxon>
        <taxon>Panicoideae</taxon>
        <taxon>Panicodae</taxon>
        <taxon>Paniceae</taxon>
        <taxon>Panicinae</taxon>
        <taxon>Panicum</taxon>
        <taxon>Panicum sect. Hiantes</taxon>
    </lineage>
</organism>
<comment type="caution">
    <text evidence="2">The sequence shown here is derived from an EMBL/GenBank/DDBJ whole genome shotgun (WGS) entry which is preliminary data.</text>
</comment>
<gene>
    <name evidence="2" type="ORF">PVAP13_4NG235100</name>
</gene>
<dbReference type="AlphaFoldDB" id="A0A8T0T406"/>
<dbReference type="EMBL" id="CM029044">
    <property type="protein sequence ID" value="KAG2605971.1"/>
    <property type="molecule type" value="Genomic_DNA"/>
</dbReference>
<keyword evidence="3" id="KW-1185">Reference proteome</keyword>
<feature type="region of interest" description="Disordered" evidence="1">
    <location>
        <begin position="16"/>
        <end position="63"/>
    </location>
</feature>
<evidence type="ECO:0000313" key="2">
    <source>
        <dbReference type="EMBL" id="KAG2605971.1"/>
    </source>
</evidence>
<proteinExistence type="predicted"/>
<feature type="compositionally biased region" description="Pro residues" evidence="1">
    <location>
        <begin position="37"/>
        <end position="53"/>
    </location>
</feature>
<reference evidence="2" key="1">
    <citation type="submission" date="2020-05" db="EMBL/GenBank/DDBJ databases">
        <title>WGS assembly of Panicum virgatum.</title>
        <authorList>
            <person name="Lovell J.T."/>
            <person name="Jenkins J."/>
            <person name="Shu S."/>
            <person name="Juenger T.E."/>
            <person name="Schmutz J."/>
        </authorList>
    </citation>
    <scope>NUCLEOTIDE SEQUENCE</scope>
    <source>
        <strain evidence="2">AP13</strain>
    </source>
</reference>
<protein>
    <submittedName>
        <fullName evidence="2">Uncharacterized protein</fullName>
    </submittedName>
</protein>